<organism evidence="2 3">
    <name type="scientific">Ornithinibacillus salinisoli</name>
    <dbReference type="NCBI Taxonomy" id="1848459"/>
    <lineage>
        <taxon>Bacteria</taxon>
        <taxon>Bacillati</taxon>
        <taxon>Bacillota</taxon>
        <taxon>Bacilli</taxon>
        <taxon>Bacillales</taxon>
        <taxon>Bacillaceae</taxon>
        <taxon>Ornithinibacillus</taxon>
    </lineage>
</organism>
<dbReference type="Pfam" id="PF13468">
    <property type="entry name" value="Glyoxalase_3"/>
    <property type="match status" value="1"/>
</dbReference>
<dbReference type="Gene3D" id="3.10.180.10">
    <property type="entry name" value="2,3-Dihydroxybiphenyl 1,2-Dioxygenase, domain 1"/>
    <property type="match status" value="1"/>
</dbReference>
<evidence type="ECO:0000313" key="3">
    <source>
        <dbReference type="Proteomes" id="UP001597383"/>
    </source>
</evidence>
<reference evidence="3" key="1">
    <citation type="journal article" date="2019" name="Int. J. Syst. Evol. Microbiol.">
        <title>The Global Catalogue of Microorganisms (GCM) 10K type strain sequencing project: providing services to taxonomists for standard genome sequencing and annotation.</title>
        <authorList>
            <consortium name="The Broad Institute Genomics Platform"/>
            <consortium name="The Broad Institute Genome Sequencing Center for Infectious Disease"/>
            <person name="Wu L."/>
            <person name="Ma J."/>
        </authorList>
    </citation>
    <scope>NUCLEOTIDE SEQUENCE [LARGE SCALE GENOMIC DNA]</scope>
    <source>
        <strain evidence="3">R28</strain>
    </source>
</reference>
<proteinExistence type="predicted"/>
<evidence type="ECO:0000313" key="2">
    <source>
        <dbReference type="EMBL" id="MFD2043877.1"/>
    </source>
</evidence>
<feature type="domain" description="Glyoxalase-like" evidence="1">
    <location>
        <begin position="4"/>
        <end position="186"/>
    </location>
</feature>
<dbReference type="Proteomes" id="UP001597383">
    <property type="component" value="Unassembled WGS sequence"/>
</dbReference>
<dbReference type="InterPro" id="IPR029068">
    <property type="entry name" value="Glyas_Bleomycin-R_OHBP_Dase"/>
</dbReference>
<dbReference type="EMBL" id="JBHUHQ010000012">
    <property type="protein sequence ID" value="MFD2043877.1"/>
    <property type="molecule type" value="Genomic_DNA"/>
</dbReference>
<comment type="caution">
    <text evidence="2">The sequence shown here is derived from an EMBL/GenBank/DDBJ whole genome shotgun (WGS) entry which is preliminary data.</text>
</comment>
<sequence length="217" mass="25138">MLALDHIVLTGKNVEESSTKYGRRFAIKAIKGGEHEEWGTYNYLAYFSNDSYIEWLGIQDSQIANNSNNPLIQHLVYALENDVFGPFQFALRTNEMDNYINHFKEKNIPFHGPFLGQRERPDGTILTWRMLFPVYDYTKEMLPFLIEWGPNASPNGPSAKSLSNPQAIMNLHYGGVDKEQFKHIYQLKPKRLIKNQFSLQNSKITFNGEQILKFDLV</sequence>
<accession>A0ABW4VW63</accession>
<gene>
    <name evidence="2" type="ORF">ACFSJF_06365</name>
</gene>
<dbReference type="SUPFAM" id="SSF54593">
    <property type="entry name" value="Glyoxalase/Bleomycin resistance protein/Dihydroxybiphenyl dioxygenase"/>
    <property type="match status" value="1"/>
</dbReference>
<keyword evidence="3" id="KW-1185">Reference proteome</keyword>
<dbReference type="PANTHER" id="PTHR40265:SF1">
    <property type="entry name" value="GLYOXALASE-LIKE DOMAIN-CONTAINING PROTEIN"/>
    <property type="match status" value="1"/>
</dbReference>
<dbReference type="PANTHER" id="PTHR40265">
    <property type="entry name" value="BLL2707 PROTEIN"/>
    <property type="match status" value="1"/>
</dbReference>
<dbReference type="InterPro" id="IPR025870">
    <property type="entry name" value="Glyoxalase-like_dom"/>
</dbReference>
<dbReference type="RefSeq" id="WP_377555966.1">
    <property type="nucleotide sequence ID" value="NZ_JBHUHQ010000012.1"/>
</dbReference>
<name>A0ABW4VW63_9BACI</name>
<protein>
    <submittedName>
        <fullName evidence="2">VOC family protein</fullName>
    </submittedName>
</protein>
<evidence type="ECO:0000259" key="1">
    <source>
        <dbReference type="Pfam" id="PF13468"/>
    </source>
</evidence>